<name>S3XIF0_9BACT</name>
<evidence type="ECO:0000313" key="2">
    <source>
        <dbReference type="Proteomes" id="UP000014539"/>
    </source>
</evidence>
<protein>
    <submittedName>
        <fullName evidence="1">Uncharacterized protein</fullName>
    </submittedName>
</protein>
<accession>S3XIF0</accession>
<comment type="caution">
    <text evidence="1">The sequence shown here is derived from an EMBL/GenBank/DDBJ whole genome shotgun (WGS) entry which is preliminary data.</text>
</comment>
<organism evidence="1 2">
    <name type="scientific">Campylobacter ureolyticus ACS-301-V-Sch3b</name>
    <dbReference type="NCBI Taxonomy" id="883165"/>
    <lineage>
        <taxon>Bacteria</taxon>
        <taxon>Pseudomonadati</taxon>
        <taxon>Campylobacterota</taxon>
        <taxon>Epsilonproteobacteria</taxon>
        <taxon>Campylobacterales</taxon>
        <taxon>Campylobacteraceae</taxon>
        <taxon>Campylobacter</taxon>
    </lineage>
</organism>
<dbReference type="AlphaFoldDB" id="S3XIF0"/>
<gene>
    <name evidence="1" type="ORF">HMPREF9309_00518</name>
</gene>
<proteinExistence type="predicted"/>
<dbReference type="RefSeq" id="WP_016646373.1">
    <property type="nucleotide sequence ID" value="NZ_KE340326.1"/>
</dbReference>
<reference evidence="1 2" key="1">
    <citation type="submission" date="2013-06" db="EMBL/GenBank/DDBJ databases">
        <title>The Genome Sequence of Campylobacter ureolyticus ACS-301-V-SCH3B.</title>
        <authorList>
            <consortium name="The Broad Institute Genomics Platform"/>
            <person name="Earl A."/>
            <person name="Ward D."/>
            <person name="Feldgarden M."/>
            <person name="Gevers D."/>
            <person name="Saerens B."/>
            <person name="Vaneechoutte M."/>
            <person name="Walker B."/>
            <person name="Young S."/>
            <person name="Zeng Q."/>
            <person name="Gargeya S."/>
            <person name="Fitzgerald M."/>
            <person name="Haas B."/>
            <person name="Abouelleil A."/>
            <person name="Allen A.W."/>
            <person name="Alvarado L."/>
            <person name="Arachchi H.M."/>
            <person name="Berlin A.M."/>
            <person name="Chapman S.B."/>
            <person name="Gainer-Dewar J."/>
            <person name="Goldberg J."/>
            <person name="Griggs A."/>
            <person name="Gujja S."/>
            <person name="Hansen M."/>
            <person name="Howarth C."/>
            <person name="Imamovic A."/>
            <person name="Ireland A."/>
            <person name="Larimer J."/>
            <person name="McCowan C."/>
            <person name="Murphy C."/>
            <person name="Pearson M."/>
            <person name="Poon T.W."/>
            <person name="Priest M."/>
            <person name="Roberts A."/>
            <person name="Saif S."/>
            <person name="Shea T."/>
            <person name="Sisk P."/>
            <person name="Sykes S."/>
            <person name="Wortman J."/>
            <person name="Nusbaum C."/>
            <person name="Birren B."/>
        </authorList>
    </citation>
    <scope>NUCLEOTIDE SEQUENCE [LARGE SCALE GENOMIC DNA]</scope>
    <source>
        <strain evidence="1 2">ACS-301-V-Sch3b</strain>
    </source>
</reference>
<dbReference type="HOGENOM" id="CLU_2506507_0_0_7"/>
<dbReference type="EMBL" id="AGYD01000003">
    <property type="protein sequence ID" value="EPH09881.1"/>
    <property type="molecule type" value="Genomic_DNA"/>
</dbReference>
<dbReference type="Proteomes" id="UP000014539">
    <property type="component" value="Unassembled WGS sequence"/>
</dbReference>
<keyword evidence="2" id="KW-1185">Reference proteome</keyword>
<sequence>MGYMKYCEHQMIKRDLNSCRWSDDLNETNANEDIVCDCVDLQKYIIELAEQFGCEISNKEEVLNNLDEYKEETVLEIRRLDNPKF</sequence>
<dbReference type="PATRIC" id="fig|883165.3.peg.524"/>
<evidence type="ECO:0000313" key="1">
    <source>
        <dbReference type="EMBL" id="EPH09881.1"/>
    </source>
</evidence>